<gene>
    <name evidence="2" type="primary">505_4R</name>
</gene>
<proteinExistence type="predicted"/>
<feature type="transmembrane region" description="Helical" evidence="1">
    <location>
        <begin position="345"/>
        <end position="374"/>
    </location>
</feature>
<organismHost>
    <name type="scientific">Potamochoerus larvatus</name>
    <name type="common">Bushpig</name>
    <dbReference type="NCBI Taxonomy" id="273792"/>
</organismHost>
<feature type="transmembrane region" description="Helical" evidence="1">
    <location>
        <begin position="425"/>
        <end position="441"/>
    </location>
</feature>
<evidence type="ECO:0000313" key="2">
    <source>
        <dbReference type="EMBL" id="QII88886.1"/>
    </source>
</evidence>
<organism evidence="2">
    <name type="scientific">African swine fever virus</name>
    <name type="common">ASFV</name>
    <dbReference type="NCBI Taxonomy" id="10497"/>
    <lineage>
        <taxon>Viruses</taxon>
        <taxon>Varidnaviria</taxon>
        <taxon>Bamfordvirae</taxon>
        <taxon>Nucleocytoviricota</taxon>
        <taxon>Pokkesviricetes</taxon>
        <taxon>Asfuvirales</taxon>
        <taxon>Asfarviridae</taxon>
        <taxon>Asfivirus</taxon>
        <taxon>Asfivirus haemorrhagiae</taxon>
    </lineage>
</organism>
<dbReference type="EMBL" id="MN641877">
    <property type="protein sequence ID" value="QII88886.1"/>
    <property type="molecule type" value="Genomic_DNA"/>
</dbReference>
<feature type="transmembrane region" description="Helical" evidence="1">
    <location>
        <begin position="130"/>
        <end position="151"/>
    </location>
</feature>
<organismHost>
    <name type="scientific">Ornithodoros moubata</name>
    <name type="common">Soft tick</name>
    <name type="synonym">Argasid tick</name>
    <dbReference type="NCBI Taxonomy" id="6938"/>
</organismHost>
<evidence type="ECO:0000256" key="1">
    <source>
        <dbReference type="SAM" id="Phobius"/>
    </source>
</evidence>
<protein>
    <submittedName>
        <fullName evidence="2">p505_4R</fullName>
    </submittedName>
</protein>
<feature type="transmembrane region" description="Helical" evidence="1">
    <location>
        <begin position="6"/>
        <end position="28"/>
    </location>
</feature>
<feature type="transmembrane region" description="Helical" evidence="1">
    <location>
        <begin position="92"/>
        <end position="110"/>
    </location>
</feature>
<reference evidence="2" key="1">
    <citation type="submission" date="2019-11" db="EMBL/GenBank/DDBJ databases">
        <authorList>
            <person name="Ndlovu S.S."/>
            <person name="Carulei O."/>
        </authorList>
    </citation>
    <scope>NUCLEOTIDE SEQUENCE [LARGE SCALE GENOMIC DNA]</scope>
    <source>
        <strain evidence="2">RSA_2_2004</strain>
    </source>
</reference>
<keyword evidence="1" id="KW-0472">Membrane</keyword>
<keyword evidence="1" id="KW-0812">Transmembrane</keyword>
<organismHost>
    <name type="scientific">Phacochoerus aethiopicus</name>
    <name type="common">Warthog</name>
    <dbReference type="NCBI Taxonomy" id="85517"/>
</organismHost>
<organismHost>
    <name type="scientific">Phacochoerus africanus</name>
    <name type="common">Warthog</name>
    <dbReference type="NCBI Taxonomy" id="41426"/>
</organismHost>
<sequence>MLNKCFLFKTSVGNIFFKFLSLLLYIYYKRYDYTGKNTDLFNEYERTLCLYSEISPFLPMWPCESQPQRETKGYYIFSYHGKEIFIMCSYELYRVSVTTCFICMVLKLQTTTCFYHPSKTQIPLQNVMCYPIVLCGVLYTMLYNILCFLFSKNTEIFCQKSWRIRNFLRRHVWNRNMLYFYGWDKLYYYMRRNLFLLLPSKWYIFLCYLYAIPFFLLLRWTFKMFLLHYYQNTSKYRLLWDSCTLCYKLYNMVEMYISRFYLQLSRMFIQKFYTILFGGNNIYHVQILQTYYYPPYPIVHPKKLYTYSCLIYTIPYKISLQKYYNMSYKVVFIPSYYFYKKRKYTYWNLFCQVLYIITMAIVLYKILSVCLPFVRKKCLQWLREKVYYICLSNSLSKNMFIQMFLELYLYFSKTYYVPCNIQKEKRHYLFLFIQYIKLFIWRLQKNLYYYDFMSCMLQLFNFYLCAKTVLFYPVLYHLFYNVWILLLQKITLLCYKIYKFCRNMC</sequence>
<accession>A0A6G7KU19</accession>
<name>A0A6G7KU19_ASF</name>
<feature type="transmembrane region" description="Helical" evidence="1">
    <location>
        <begin position="202"/>
        <end position="222"/>
    </location>
</feature>
<organismHost>
    <name type="scientific">Ornithodoros</name>
    <name type="common">relapsing fever ticks</name>
    <dbReference type="NCBI Taxonomy" id="6937"/>
</organismHost>
<keyword evidence="1" id="KW-1133">Transmembrane helix</keyword>
<organismHost>
    <name type="scientific">Sus scrofa</name>
    <name type="common">Pig</name>
    <dbReference type="NCBI Taxonomy" id="9823"/>
</organismHost>